<dbReference type="InterPro" id="IPR029068">
    <property type="entry name" value="Glyas_Bleomycin-R_OHBP_Dase"/>
</dbReference>
<feature type="domain" description="VOC" evidence="1">
    <location>
        <begin position="4"/>
        <end position="120"/>
    </location>
</feature>
<evidence type="ECO:0000259" key="1">
    <source>
        <dbReference type="PROSITE" id="PS51819"/>
    </source>
</evidence>
<name>A0ABQ6CUC1_9HYPH</name>
<organism evidence="2 3">
    <name type="scientific">Labrys miyagiensis</name>
    <dbReference type="NCBI Taxonomy" id="346912"/>
    <lineage>
        <taxon>Bacteria</taxon>
        <taxon>Pseudomonadati</taxon>
        <taxon>Pseudomonadota</taxon>
        <taxon>Alphaproteobacteria</taxon>
        <taxon>Hyphomicrobiales</taxon>
        <taxon>Xanthobacteraceae</taxon>
        <taxon>Labrys</taxon>
    </lineage>
</organism>
<evidence type="ECO:0000313" key="3">
    <source>
        <dbReference type="Proteomes" id="UP001156882"/>
    </source>
</evidence>
<accession>A0ABQ6CUC1</accession>
<dbReference type="Gene3D" id="3.10.180.10">
    <property type="entry name" value="2,3-Dihydroxybiphenyl 1,2-Dioxygenase, domain 1"/>
    <property type="match status" value="1"/>
</dbReference>
<dbReference type="PANTHER" id="PTHR46142:SF3">
    <property type="entry name" value="F18B13.24 PROTEIN"/>
    <property type="match status" value="1"/>
</dbReference>
<keyword evidence="3" id="KW-1185">Reference proteome</keyword>
<dbReference type="PANTHER" id="PTHR46142">
    <property type="match status" value="1"/>
</dbReference>
<dbReference type="Pfam" id="PF00903">
    <property type="entry name" value="Glyoxalase"/>
    <property type="match status" value="1"/>
</dbReference>
<comment type="caution">
    <text evidence="2">The sequence shown here is derived from an EMBL/GenBank/DDBJ whole genome shotgun (WGS) entry which is preliminary data.</text>
</comment>
<sequence>MAVRLQHVNIRTSDLQGTIDFYTKVIGLSQGERPDFDFAGAWLYDGMQPAVHLREVTEGSAQAGNTVDHFAFQVDSLDEAVAHLDRLGVRYRGPNYLPGTAVRQCFLQDPNGVIVELQGP</sequence>
<protein>
    <submittedName>
        <fullName evidence="2">Lactoylglutathione lyase</fullName>
    </submittedName>
</protein>
<keyword evidence="2" id="KW-0456">Lyase</keyword>
<dbReference type="PROSITE" id="PS51819">
    <property type="entry name" value="VOC"/>
    <property type="match status" value="1"/>
</dbReference>
<dbReference type="InterPro" id="IPR004360">
    <property type="entry name" value="Glyas_Fos-R_dOase_dom"/>
</dbReference>
<dbReference type="GO" id="GO:0016829">
    <property type="term" value="F:lyase activity"/>
    <property type="evidence" value="ECO:0007669"/>
    <property type="project" value="UniProtKB-KW"/>
</dbReference>
<gene>
    <name evidence="2" type="primary">gloA_3</name>
    <name evidence="2" type="ORF">GCM10007874_62890</name>
</gene>
<proteinExistence type="predicted"/>
<dbReference type="EMBL" id="BSPC01000069">
    <property type="protein sequence ID" value="GLS23269.1"/>
    <property type="molecule type" value="Genomic_DNA"/>
</dbReference>
<reference evidence="3" key="1">
    <citation type="journal article" date="2019" name="Int. J. Syst. Evol. Microbiol.">
        <title>The Global Catalogue of Microorganisms (GCM) 10K type strain sequencing project: providing services to taxonomists for standard genome sequencing and annotation.</title>
        <authorList>
            <consortium name="The Broad Institute Genomics Platform"/>
            <consortium name="The Broad Institute Genome Sequencing Center for Infectious Disease"/>
            <person name="Wu L."/>
            <person name="Ma J."/>
        </authorList>
    </citation>
    <scope>NUCLEOTIDE SEQUENCE [LARGE SCALE GENOMIC DNA]</scope>
    <source>
        <strain evidence="3">NBRC 101365</strain>
    </source>
</reference>
<dbReference type="Proteomes" id="UP001156882">
    <property type="component" value="Unassembled WGS sequence"/>
</dbReference>
<dbReference type="SUPFAM" id="SSF54593">
    <property type="entry name" value="Glyoxalase/Bleomycin resistance protein/Dihydroxybiphenyl dioxygenase"/>
    <property type="match status" value="1"/>
</dbReference>
<dbReference type="InterPro" id="IPR037523">
    <property type="entry name" value="VOC_core"/>
</dbReference>
<dbReference type="RefSeq" id="WP_284316185.1">
    <property type="nucleotide sequence ID" value="NZ_BSPC01000069.1"/>
</dbReference>
<evidence type="ECO:0000313" key="2">
    <source>
        <dbReference type="EMBL" id="GLS23269.1"/>
    </source>
</evidence>